<evidence type="ECO:0000313" key="1">
    <source>
        <dbReference type="EMBL" id="CAI9160916.1"/>
    </source>
</evidence>
<evidence type="ECO:0000313" key="2">
    <source>
        <dbReference type="Proteomes" id="UP001176941"/>
    </source>
</evidence>
<sequence length="127" mass="13680">MRGELKVRVPWQSHALQGSGFLPRSGRHWGQWSESLKAVCEADTWKIPLEASCPASARADAPALLSKLPRALADKDCPWGLSTPNPDLCILPRPGLGPHRSALDDTQAGHFGQPLGRSKGVKVMAPL</sequence>
<accession>A0ABN8YIJ1</accession>
<name>A0ABN8YIJ1_RANTA</name>
<protein>
    <submittedName>
        <fullName evidence="1">Uncharacterized protein</fullName>
    </submittedName>
</protein>
<dbReference type="Proteomes" id="UP001176941">
    <property type="component" value="Chromosome 2"/>
</dbReference>
<gene>
    <name evidence="1" type="ORF">MRATA1EN1_LOCUS9878</name>
</gene>
<reference evidence="1" key="1">
    <citation type="submission" date="2023-04" db="EMBL/GenBank/DDBJ databases">
        <authorList>
            <consortium name="ELIXIR-Norway"/>
        </authorList>
    </citation>
    <scope>NUCLEOTIDE SEQUENCE [LARGE SCALE GENOMIC DNA]</scope>
</reference>
<proteinExistence type="predicted"/>
<keyword evidence="2" id="KW-1185">Reference proteome</keyword>
<dbReference type="EMBL" id="OX459938">
    <property type="protein sequence ID" value="CAI9160916.1"/>
    <property type="molecule type" value="Genomic_DNA"/>
</dbReference>
<organism evidence="1 2">
    <name type="scientific">Rangifer tarandus platyrhynchus</name>
    <name type="common">Svalbard reindeer</name>
    <dbReference type="NCBI Taxonomy" id="3082113"/>
    <lineage>
        <taxon>Eukaryota</taxon>
        <taxon>Metazoa</taxon>
        <taxon>Chordata</taxon>
        <taxon>Craniata</taxon>
        <taxon>Vertebrata</taxon>
        <taxon>Euteleostomi</taxon>
        <taxon>Mammalia</taxon>
        <taxon>Eutheria</taxon>
        <taxon>Laurasiatheria</taxon>
        <taxon>Artiodactyla</taxon>
        <taxon>Ruminantia</taxon>
        <taxon>Pecora</taxon>
        <taxon>Cervidae</taxon>
        <taxon>Odocoileinae</taxon>
        <taxon>Rangifer</taxon>
    </lineage>
</organism>